<dbReference type="PRINTS" id="PR01590">
    <property type="entry name" value="HTHFIS"/>
</dbReference>
<dbReference type="InterPro" id="IPR058031">
    <property type="entry name" value="AAA_lid_NorR"/>
</dbReference>
<evidence type="ECO:0000256" key="2">
    <source>
        <dbReference type="ARBA" id="ARBA00022840"/>
    </source>
</evidence>
<gene>
    <name evidence="6" type="ORF">SAMN06296036_10621</name>
</gene>
<dbReference type="InterPro" id="IPR002078">
    <property type="entry name" value="Sigma_54_int"/>
</dbReference>
<evidence type="ECO:0000313" key="6">
    <source>
        <dbReference type="EMBL" id="SMF16182.1"/>
    </source>
</evidence>
<dbReference type="InterPro" id="IPR025662">
    <property type="entry name" value="Sigma_54_int_dom_ATP-bd_1"/>
</dbReference>
<feature type="domain" description="Sigma-54 factor interaction" evidence="5">
    <location>
        <begin position="13"/>
        <end position="242"/>
    </location>
</feature>
<dbReference type="SUPFAM" id="SSF46689">
    <property type="entry name" value="Homeodomain-like"/>
    <property type="match status" value="1"/>
</dbReference>
<dbReference type="GO" id="GO:0005524">
    <property type="term" value="F:ATP binding"/>
    <property type="evidence" value="ECO:0007669"/>
    <property type="project" value="UniProtKB-KW"/>
</dbReference>
<sequence length="312" mass="35513">MSRSLEIVNFHGIITASAKMKSLFETLKRVSRTDSSVLLRGDSGTGKELFAQAIHNLSRRRAKPYRALNCATLSEQLMSSELFGHVKGAFTGATHQHDGLFHVVNEGSIFLDEIAEIPLNLQAKLLRVFQERAFNRVGSTKVEHVNVRFISATHTSLRNMVADGTFREDLMYRLRVIPLFLPKLSDRNEDIQVLTEKFIEEFNQLGYRTIEQVSKDAWDAMMSYPWPGNIRELRNNIEHAFAIGLGDTLHLEDLTPELQGKQPPEETALENIEKELLVKALRDNHGNKGKAAEQLGMSRPTFWRKCKLHNVY</sequence>
<dbReference type="InterPro" id="IPR025944">
    <property type="entry name" value="Sigma_54_int_dom_CS"/>
</dbReference>
<dbReference type="InterPro" id="IPR009057">
    <property type="entry name" value="Homeodomain-like_sf"/>
</dbReference>
<dbReference type="OrthoDB" id="9807827at2"/>
<dbReference type="PROSITE" id="PS50045">
    <property type="entry name" value="SIGMA54_INTERACT_4"/>
    <property type="match status" value="1"/>
</dbReference>
<dbReference type="SMART" id="SM00382">
    <property type="entry name" value="AAA"/>
    <property type="match status" value="1"/>
</dbReference>
<accession>A0A1Y6BQU2</accession>
<dbReference type="Gene3D" id="1.10.10.60">
    <property type="entry name" value="Homeodomain-like"/>
    <property type="match status" value="1"/>
</dbReference>
<keyword evidence="1" id="KW-0547">Nucleotide-binding</keyword>
<keyword evidence="2" id="KW-0067">ATP-binding</keyword>
<dbReference type="PROSITE" id="PS00675">
    <property type="entry name" value="SIGMA54_INTERACT_1"/>
    <property type="match status" value="1"/>
</dbReference>
<evidence type="ECO:0000256" key="1">
    <source>
        <dbReference type="ARBA" id="ARBA00022741"/>
    </source>
</evidence>
<dbReference type="RefSeq" id="WP_132318106.1">
    <property type="nucleotide sequence ID" value="NZ_FWZT01000006.1"/>
</dbReference>
<dbReference type="GO" id="GO:0006355">
    <property type="term" value="P:regulation of DNA-templated transcription"/>
    <property type="evidence" value="ECO:0007669"/>
    <property type="project" value="InterPro"/>
</dbReference>
<dbReference type="AlphaFoldDB" id="A0A1Y6BQU2"/>
<keyword evidence="7" id="KW-1185">Reference proteome</keyword>
<dbReference type="PROSITE" id="PS00688">
    <property type="entry name" value="SIGMA54_INTERACT_3"/>
    <property type="match status" value="1"/>
</dbReference>
<keyword evidence="4" id="KW-0804">Transcription</keyword>
<dbReference type="Pfam" id="PF02954">
    <property type="entry name" value="HTH_8"/>
    <property type="match status" value="1"/>
</dbReference>
<dbReference type="STRING" id="1513793.SAMN06296036_10621"/>
<evidence type="ECO:0000313" key="7">
    <source>
        <dbReference type="Proteomes" id="UP000192907"/>
    </source>
</evidence>
<dbReference type="SUPFAM" id="SSF52540">
    <property type="entry name" value="P-loop containing nucleoside triphosphate hydrolases"/>
    <property type="match status" value="1"/>
</dbReference>
<dbReference type="GO" id="GO:0043565">
    <property type="term" value="F:sequence-specific DNA binding"/>
    <property type="evidence" value="ECO:0007669"/>
    <property type="project" value="InterPro"/>
</dbReference>
<dbReference type="Pfam" id="PF25601">
    <property type="entry name" value="AAA_lid_14"/>
    <property type="match status" value="1"/>
</dbReference>
<dbReference type="Proteomes" id="UP000192907">
    <property type="component" value="Unassembled WGS sequence"/>
</dbReference>
<dbReference type="Pfam" id="PF00158">
    <property type="entry name" value="Sigma54_activat"/>
    <property type="match status" value="1"/>
</dbReference>
<organism evidence="6 7">
    <name type="scientific">Pseudobacteriovorax antillogorgiicola</name>
    <dbReference type="NCBI Taxonomy" id="1513793"/>
    <lineage>
        <taxon>Bacteria</taxon>
        <taxon>Pseudomonadati</taxon>
        <taxon>Bdellovibrionota</taxon>
        <taxon>Oligoflexia</taxon>
        <taxon>Oligoflexales</taxon>
        <taxon>Pseudobacteriovoracaceae</taxon>
        <taxon>Pseudobacteriovorax</taxon>
    </lineage>
</organism>
<keyword evidence="3" id="KW-0805">Transcription regulation</keyword>
<dbReference type="Gene3D" id="3.40.50.300">
    <property type="entry name" value="P-loop containing nucleotide triphosphate hydrolases"/>
    <property type="match status" value="1"/>
</dbReference>
<evidence type="ECO:0000259" key="5">
    <source>
        <dbReference type="PROSITE" id="PS50045"/>
    </source>
</evidence>
<reference evidence="7" key="1">
    <citation type="submission" date="2017-04" db="EMBL/GenBank/DDBJ databases">
        <authorList>
            <person name="Varghese N."/>
            <person name="Submissions S."/>
        </authorList>
    </citation>
    <scope>NUCLEOTIDE SEQUENCE [LARGE SCALE GENOMIC DNA]</scope>
    <source>
        <strain evidence="7">RKEM611</strain>
    </source>
</reference>
<dbReference type="Gene3D" id="1.10.8.60">
    <property type="match status" value="1"/>
</dbReference>
<dbReference type="InterPro" id="IPR003593">
    <property type="entry name" value="AAA+_ATPase"/>
</dbReference>
<dbReference type="FunFam" id="3.40.50.300:FF:000006">
    <property type="entry name" value="DNA-binding transcriptional regulator NtrC"/>
    <property type="match status" value="1"/>
</dbReference>
<evidence type="ECO:0000256" key="4">
    <source>
        <dbReference type="ARBA" id="ARBA00023163"/>
    </source>
</evidence>
<proteinExistence type="predicted"/>
<dbReference type="PANTHER" id="PTHR32071">
    <property type="entry name" value="TRANSCRIPTIONAL REGULATORY PROTEIN"/>
    <property type="match status" value="1"/>
</dbReference>
<dbReference type="InterPro" id="IPR027417">
    <property type="entry name" value="P-loop_NTPase"/>
</dbReference>
<dbReference type="EMBL" id="FWZT01000006">
    <property type="protein sequence ID" value="SMF16182.1"/>
    <property type="molecule type" value="Genomic_DNA"/>
</dbReference>
<dbReference type="InterPro" id="IPR002197">
    <property type="entry name" value="HTH_Fis"/>
</dbReference>
<evidence type="ECO:0000256" key="3">
    <source>
        <dbReference type="ARBA" id="ARBA00023015"/>
    </source>
</evidence>
<name>A0A1Y6BQU2_9BACT</name>
<dbReference type="CDD" id="cd00009">
    <property type="entry name" value="AAA"/>
    <property type="match status" value="1"/>
</dbReference>
<protein>
    <submittedName>
        <fullName evidence="6">Two-component system, NtrC family, response regulator AtoC</fullName>
    </submittedName>
</protein>